<evidence type="ECO:0000256" key="10">
    <source>
        <dbReference type="SAM" id="MobiDB-lite"/>
    </source>
</evidence>
<evidence type="ECO:0000256" key="5">
    <source>
        <dbReference type="ARBA" id="ARBA00023125"/>
    </source>
</evidence>
<comment type="subcellular location">
    <subcellularLocation>
        <location evidence="8 9">Nucleus</location>
    </subcellularLocation>
</comment>
<dbReference type="PANTHER" id="PTHR31992">
    <property type="entry name" value="DOF ZINC FINGER PROTEIN DOF1.4-RELATED"/>
    <property type="match status" value="1"/>
</dbReference>
<evidence type="ECO:0000256" key="8">
    <source>
        <dbReference type="PROSITE-ProRule" id="PRU00071"/>
    </source>
</evidence>
<organism evidence="12 13">
    <name type="scientific">Centaurea solstitialis</name>
    <name type="common">yellow star-thistle</name>
    <dbReference type="NCBI Taxonomy" id="347529"/>
    <lineage>
        <taxon>Eukaryota</taxon>
        <taxon>Viridiplantae</taxon>
        <taxon>Streptophyta</taxon>
        <taxon>Embryophyta</taxon>
        <taxon>Tracheophyta</taxon>
        <taxon>Spermatophyta</taxon>
        <taxon>Magnoliopsida</taxon>
        <taxon>eudicotyledons</taxon>
        <taxon>Gunneridae</taxon>
        <taxon>Pentapetalae</taxon>
        <taxon>asterids</taxon>
        <taxon>campanulids</taxon>
        <taxon>Asterales</taxon>
        <taxon>Asteraceae</taxon>
        <taxon>Carduoideae</taxon>
        <taxon>Cardueae</taxon>
        <taxon>Centaureinae</taxon>
        <taxon>Centaurea</taxon>
    </lineage>
</organism>
<dbReference type="GO" id="GO:0003700">
    <property type="term" value="F:DNA-binding transcription factor activity"/>
    <property type="evidence" value="ECO:0007669"/>
    <property type="project" value="UniProtKB-UniRule"/>
</dbReference>
<evidence type="ECO:0000256" key="4">
    <source>
        <dbReference type="ARBA" id="ARBA00023015"/>
    </source>
</evidence>
<proteinExistence type="predicted"/>
<evidence type="ECO:0000256" key="6">
    <source>
        <dbReference type="ARBA" id="ARBA00023163"/>
    </source>
</evidence>
<evidence type="ECO:0000313" key="13">
    <source>
        <dbReference type="Proteomes" id="UP001172457"/>
    </source>
</evidence>
<keyword evidence="4 9" id="KW-0805">Transcription regulation</keyword>
<dbReference type="InterPro" id="IPR045174">
    <property type="entry name" value="Dof"/>
</dbReference>
<keyword evidence="1 9" id="KW-0479">Metal-binding</keyword>
<keyword evidence="7 8" id="KW-0539">Nucleus</keyword>
<name>A0AA38VYG8_9ASTR</name>
<dbReference type="PROSITE" id="PS50884">
    <property type="entry name" value="ZF_DOF_2"/>
    <property type="match status" value="1"/>
</dbReference>
<protein>
    <recommendedName>
        <fullName evidence="9">Dof zinc finger protein</fullName>
    </recommendedName>
</protein>
<feature type="domain" description="Dof-type" evidence="11">
    <location>
        <begin position="196"/>
        <end position="250"/>
    </location>
</feature>
<dbReference type="InterPro" id="IPR003851">
    <property type="entry name" value="Znf_Dof"/>
</dbReference>
<evidence type="ECO:0000256" key="7">
    <source>
        <dbReference type="ARBA" id="ARBA00023242"/>
    </source>
</evidence>
<evidence type="ECO:0000313" key="12">
    <source>
        <dbReference type="EMBL" id="KAJ9542602.1"/>
    </source>
</evidence>
<feature type="compositionally biased region" description="Low complexity" evidence="10">
    <location>
        <begin position="251"/>
        <end position="266"/>
    </location>
</feature>
<keyword evidence="13" id="KW-1185">Reference proteome</keyword>
<comment type="function">
    <text evidence="9">Transcription factor that binds specifically to a 5'-AA[AG]G-3' consensus core sequence.</text>
</comment>
<dbReference type="EMBL" id="JARYMX010000007">
    <property type="protein sequence ID" value="KAJ9542602.1"/>
    <property type="molecule type" value="Genomic_DNA"/>
</dbReference>
<dbReference type="Proteomes" id="UP001172457">
    <property type="component" value="Chromosome 7"/>
</dbReference>
<dbReference type="GO" id="GO:0003677">
    <property type="term" value="F:DNA binding"/>
    <property type="evidence" value="ECO:0007669"/>
    <property type="project" value="UniProtKB-UniRule"/>
</dbReference>
<dbReference type="GO" id="GO:0008270">
    <property type="term" value="F:zinc ion binding"/>
    <property type="evidence" value="ECO:0007669"/>
    <property type="project" value="UniProtKB-KW"/>
</dbReference>
<dbReference type="Pfam" id="PF13966">
    <property type="entry name" value="zf-RVT"/>
    <property type="match status" value="1"/>
</dbReference>
<keyword evidence="6 9" id="KW-0804">Transcription</keyword>
<evidence type="ECO:0000259" key="11">
    <source>
        <dbReference type="PROSITE" id="PS50884"/>
    </source>
</evidence>
<keyword evidence="2 8" id="KW-0863">Zinc-finger</keyword>
<dbReference type="Pfam" id="PF02701">
    <property type="entry name" value="Zn_ribbon_Dof"/>
    <property type="match status" value="1"/>
</dbReference>
<comment type="caution">
    <text evidence="12">The sequence shown here is derived from an EMBL/GenBank/DDBJ whole genome shotgun (WGS) entry which is preliminary data.</text>
</comment>
<feature type="region of interest" description="Disordered" evidence="10">
    <location>
        <begin position="241"/>
        <end position="266"/>
    </location>
</feature>
<sequence length="469" mass="51649">MGSRSEQAVLRSLLRKLIDVVPLPLSEPPTGWISWIPSKVNVHLWRLSINRLPTLDNLYERGVRLQSVDYPLCHSEKENLEHLVLCCSSTKLVNAHLVGWVDWWPLNAASIQDLWSKALDSVGDSPTKKVRKVLVAAFLWSIWLHRNGMVFNGFLHFLDEIWETQEMSSQTLESMLVCTKAAQQQEKKPRPAEQALKCPRCDSTNTKFCYYNNYSLTQPRYFCKSCRRYWTKGGTLRNVPVGGGCRKNKRSSSSSSNSATTSSNSAISSLKIRGSHDHLLNHNMSNSSNTLLLPGLPHLPNYDSTCTDLSLAFARLQSQANGHLGFDHFDQNPSTHHADHLGFLDAIRGGFLGNPSNGYHNMLYNGGNSGNGDMGSSVENGGILMGMSNVTMAAMKQESTCHGRSELGENIRGSSGGVLWGFPWQMGAGGGGDQGMNMAHEVDSGRSQMAGWNGLGSTAWHGLLNSPLM</sequence>
<keyword evidence="5 8" id="KW-0238">DNA-binding</keyword>
<evidence type="ECO:0000256" key="9">
    <source>
        <dbReference type="RuleBase" id="RU369094"/>
    </source>
</evidence>
<dbReference type="AlphaFoldDB" id="A0AA38VYG8"/>
<evidence type="ECO:0000256" key="1">
    <source>
        <dbReference type="ARBA" id="ARBA00022723"/>
    </source>
</evidence>
<evidence type="ECO:0000256" key="2">
    <source>
        <dbReference type="ARBA" id="ARBA00022771"/>
    </source>
</evidence>
<dbReference type="GO" id="GO:0005634">
    <property type="term" value="C:nucleus"/>
    <property type="evidence" value="ECO:0007669"/>
    <property type="project" value="UniProtKB-SubCell"/>
</dbReference>
<dbReference type="PANTHER" id="PTHR31992:SF141">
    <property type="entry name" value="DOF ZINC FINGER PROTEIN DOF1.4"/>
    <property type="match status" value="1"/>
</dbReference>
<reference evidence="12" key="1">
    <citation type="submission" date="2023-03" db="EMBL/GenBank/DDBJ databases">
        <title>Chromosome-scale reference genome and RAD-based genetic map of yellow starthistle (Centaurea solstitialis) reveal putative structural variation and QTLs associated with invader traits.</title>
        <authorList>
            <person name="Reatini B."/>
            <person name="Cang F.A."/>
            <person name="Jiang Q."/>
            <person name="Mckibben M.T.W."/>
            <person name="Barker M.S."/>
            <person name="Rieseberg L.H."/>
            <person name="Dlugosch K.M."/>
        </authorList>
    </citation>
    <scope>NUCLEOTIDE SEQUENCE</scope>
    <source>
        <strain evidence="12">CAN-66</strain>
        <tissue evidence="12">Leaf</tissue>
    </source>
</reference>
<keyword evidence="3 9" id="KW-0862">Zinc</keyword>
<dbReference type="PROSITE" id="PS01361">
    <property type="entry name" value="ZF_DOF_1"/>
    <property type="match status" value="1"/>
</dbReference>
<dbReference type="InterPro" id="IPR026960">
    <property type="entry name" value="RVT-Znf"/>
</dbReference>
<accession>A0AA38VYG8</accession>
<gene>
    <name evidence="12" type="ORF">OSB04_029108</name>
</gene>
<evidence type="ECO:0000256" key="3">
    <source>
        <dbReference type="ARBA" id="ARBA00022833"/>
    </source>
</evidence>